<feature type="region of interest" description="Disordered" evidence="1">
    <location>
        <begin position="965"/>
        <end position="994"/>
    </location>
</feature>
<feature type="compositionally biased region" description="Basic and acidic residues" evidence="1">
    <location>
        <begin position="1102"/>
        <end position="1116"/>
    </location>
</feature>
<keyword evidence="4" id="KW-1185">Reference proteome</keyword>
<accession>A0A2L2TVV6</accession>
<feature type="region of interest" description="Disordered" evidence="1">
    <location>
        <begin position="234"/>
        <end position="253"/>
    </location>
</feature>
<feature type="compositionally biased region" description="Polar residues" evidence="1">
    <location>
        <begin position="1271"/>
        <end position="1281"/>
    </location>
</feature>
<feature type="compositionally biased region" description="Basic and acidic residues" evidence="1">
    <location>
        <begin position="974"/>
        <end position="988"/>
    </location>
</feature>
<dbReference type="Pfam" id="PF06985">
    <property type="entry name" value="HET"/>
    <property type="match status" value="1"/>
</dbReference>
<proteinExistence type="predicted"/>
<name>A0A2L2TVV6_9HYPO</name>
<dbReference type="EMBL" id="LN649231">
    <property type="protein sequence ID" value="CEI70891.1"/>
    <property type="molecule type" value="Genomic_DNA"/>
</dbReference>
<evidence type="ECO:0000256" key="1">
    <source>
        <dbReference type="SAM" id="MobiDB-lite"/>
    </source>
</evidence>
<dbReference type="InterPro" id="IPR010730">
    <property type="entry name" value="HET"/>
</dbReference>
<organism evidence="3 4">
    <name type="scientific">Fusarium venenatum</name>
    <dbReference type="NCBI Taxonomy" id="56646"/>
    <lineage>
        <taxon>Eukaryota</taxon>
        <taxon>Fungi</taxon>
        <taxon>Dikarya</taxon>
        <taxon>Ascomycota</taxon>
        <taxon>Pezizomycotina</taxon>
        <taxon>Sordariomycetes</taxon>
        <taxon>Hypocreomycetidae</taxon>
        <taxon>Hypocreales</taxon>
        <taxon>Nectriaceae</taxon>
        <taxon>Fusarium</taxon>
    </lineage>
</organism>
<evidence type="ECO:0000313" key="4">
    <source>
        <dbReference type="Proteomes" id="UP000245910"/>
    </source>
</evidence>
<dbReference type="PANTHER" id="PTHR10622">
    <property type="entry name" value="HET DOMAIN-CONTAINING PROTEIN"/>
    <property type="match status" value="1"/>
</dbReference>
<feature type="region of interest" description="Disordered" evidence="1">
    <location>
        <begin position="903"/>
        <end position="928"/>
    </location>
</feature>
<reference evidence="4" key="1">
    <citation type="submission" date="2014-10" db="EMBL/GenBank/DDBJ databases">
        <authorList>
            <person name="King R."/>
        </authorList>
    </citation>
    <scope>NUCLEOTIDE SEQUENCE [LARGE SCALE GENOMIC DNA]</scope>
    <source>
        <strain evidence="4">A3/5</strain>
    </source>
</reference>
<dbReference type="PANTHER" id="PTHR10622:SF10">
    <property type="entry name" value="HET DOMAIN-CONTAINING PROTEIN"/>
    <property type="match status" value="1"/>
</dbReference>
<protein>
    <recommendedName>
        <fullName evidence="2">Heterokaryon incompatibility domain-containing protein</fullName>
    </recommendedName>
</protein>
<sequence>MDNFTEKIARVTDLSTYTDMTPEYLRKVFDDIGGSPEKLRTILNLWFTPDFKPRFIESRNDASSGLHDIGFIDSLEVDQAPRPLRLIDLETGNIVDVWNTNPLDAYCMLSHRWKGDEITLAHIKRAKMMHLERRDNNSCDIPDSDISIVLEQCKLDVLEQENRILSLLGDNSQGKTVSDLLAMSVNAGGAAKELNDAREDRDRKKSNVERSRMEKNMFDHLAERIQQNIGGSEKVVAGSNPTSSPVISEAKDKVASPTIPASSVLDEAEKEYADAQQAFEVKRTSNNEANNATMFLRDNRPLSDAVNEMIRLLQRWKSAMKLDSSMKEAREIFRTKLYPKRGASYIWSDTCCIDKLNYGELSQSLSLMGDWYANAEFCLVHLDTDLQVDDAIRNWNLLKGEMGGVGKAVEHHQAIASFRAIADDKIEWATRAWTLQELVMSKMAFFTNSEGKSLSRPVESLGYVYPLIPFINIYTAGGIACMFSEGLSREAIANTLRAIVNSEALESLLGKNDVIIADDSDDENASESVRDGLRVISILHALGFVFPTEMTTETAVPEMSRSVYLSAWNLVKDRQDGLNNHGRDVLRMLKSQISFEFLSGNVTDEDEDEDKAKPEAEAQHVMNFLLFSFVQVTKDLVVSDRKLIAKFGQVHQLESWKQGITRSGFSAQKVLQLSCQREATVPVDHIYSLMGILGVRFQSFHAEGYAKALSRLLDEVVVSHNDVSVFNWSGVGMGSPVRGRSMYPASHEAYVNEKDHGRRYNMMISTGVQRKRKEVMLAYNGVITLLRDTIDCIKTKGREGLPLDWVQQICAFIRESSFEVLRPELDSIGKILRYIQLYGSRSASPQTPPETKESMESNPSSGPGGNAAFGRSFSKPSLSAMKLQPNLKAPKLPSFGFGGISKPSFSRHHSEPVESDLSPMLVSPDPKKLAKPQVPEWLSLDDEVKAYLGGLSSCDASIKESGKLPSKIQQLDSKTLEPEAATESRDPRTSGLHVTDDLTCPNPIIINSSGIEGIFDIQRIVVSMIDREKLSRQVARATSPKQKISGWCIISTGFASVVVNFACDQHILKKQLDVEQVVQDRVIKEDRASKLHGNLEITGSVKPKEHDGSSPKDDRSNNNWNEIDKIIATSWKPTEEEKAIVRIIDFIQEPQLQLVAGEWVLARFSGAQGAKWFLCYLELGSTHSFYGHRIAASDIDFDNSAIEPGLMNAWRTYMNRKKRKMCNVLDKYISSSASATKGQERLNKGSKIATESYARVWDAGNQGLDRVMSMGSISTSPSVSKQPVHEGGNKNAKVEEDVESEDDGKSGAGNFKDLLDQGKEAVTALGEYTVLAAYERICQTSRQAPVNVSVEKDT</sequence>
<dbReference type="Proteomes" id="UP000245910">
    <property type="component" value="Chromosome III"/>
</dbReference>
<evidence type="ECO:0000313" key="3">
    <source>
        <dbReference type="EMBL" id="CEI70891.1"/>
    </source>
</evidence>
<evidence type="ECO:0000259" key="2">
    <source>
        <dbReference type="Pfam" id="PF06985"/>
    </source>
</evidence>
<feature type="region of interest" description="Disordered" evidence="1">
    <location>
        <begin position="841"/>
        <end position="869"/>
    </location>
</feature>
<feature type="domain" description="Heterokaryon incompatibility" evidence="2">
    <location>
        <begin position="318"/>
        <end position="437"/>
    </location>
</feature>
<feature type="region of interest" description="Disordered" evidence="1">
    <location>
        <begin position="1099"/>
        <end position="1119"/>
    </location>
</feature>
<feature type="compositionally biased region" description="Basic and acidic residues" evidence="1">
    <location>
        <begin position="1283"/>
        <end position="1295"/>
    </location>
</feature>
<feature type="region of interest" description="Disordered" evidence="1">
    <location>
        <begin position="1270"/>
        <end position="1312"/>
    </location>
</feature>